<dbReference type="GO" id="GO:0030915">
    <property type="term" value="C:Smc5-Smc6 complex"/>
    <property type="evidence" value="ECO:0007669"/>
    <property type="project" value="InterPro"/>
</dbReference>
<dbReference type="InterPro" id="IPR026846">
    <property type="entry name" value="Nse2(Mms21)"/>
</dbReference>
<dbReference type="GO" id="GO:0061665">
    <property type="term" value="F:SUMO ligase activity"/>
    <property type="evidence" value="ECO:0007669"/>
    <property type="project" value="TreeGrafter"/>
</dbReference>
<feature type="compositionally biased region" description="Acidic residues" evidence="11">
    <location>
        <begin position="311"/>
        <end position="327"/>
    </location>
</feature>
<evidence type="ECO:0000256" key="2">
    <source>
        <dbReference type="ARBA" id="ARBA00004718"/>
    </source>
</evidence>
<keyword evidence="9" id="KW-0539">Nucleus</keyword>
<proteinExistence type="inferred from homology"/>
<keyword evidence="5" id="KW-0479">Metal-binding</keyword>
<reference evidence="13 14" key="1">
    <citation type="submission" date="2017-05" db="EMBL/GenBank/DDBJ databases">
        <title>The Genome Sequence of Tsuchiyaea wingfieldii DSM 27421.</title>
        <authorList>
            <person name="Cuomo C."/>
            <person name="Passer A."/>
            <person name="Billmyre B."/>
            <person name="Heitman J."/>
        </authorList>
    </citation>
    <scope>NUCLEOTIDE SEQUENCE [LARGE SCALE GENOMIC DNA]</scope>
    <source>
        <strain evidence="13 14">DSM 27421</strain>
    </source>
</reference>
<feature type="compositionally biased region" description="Basic and acidic residues" evidence="11">
    <location>
        <begin position="298"/>
        <end position="310"/>
    </location>
</feature>
<feature type="domain" description="SP-RING-type" evidence="12">
    <location>
        <begin position="219"/>
        <end position="304"/>
    </location>
</feature>
<evidence type="ECO:0000256" key="6">
    <source>
        <dbReference type="ARBA" id="ARBA00022771"/>
    </source>
</evidence>
<protein>
    <recommendedName>
        <fullName evidence="12">SP-RING-type domain-containing protein</fullName>
    </recommendedName>
</protein>
<evidence type="ECO:0000256" key="7">
    <source>
        <dbReference type="ARBA" id="ARBA00022786"/>
    </source>
</evidence>
<feature type="region of interest" description="Disordered" evidence="11">
    <location>
        <begin position="205"/>
        <end position="225"/>
    </location>
</feature>
<keyword evidence="6 10" id="KW-0863">Zinc-finger</keyword>
<comment type="subcellular location">
    <subcellularLocation>
        <location evidence="1">Nucleus</location>
    </subcellularLocation>
</comment>
<organism evidence="13 14">
    <name type="scientific">Cryptococcus floricola</name>
    <dbReference type="NCBI Taxonomy" id="2591691"/>
    <lineage>
        <taxon>Eukaryota</taxon>
        <taxon>Fungi</taxon>
        <taxon>Dikarya</taxon>
        <taxon>Basidiomycota</taxon>
        <taxon>Agaricomycotina</taxon>
        <taxon>Tremellomycetes</taxon>
        <taxon>Tremellales</taxon>
        <taxon>Cryptococcaceae</taxon>
        <taxon>Cryptococcus</taxon>
    </lineage>
</organism>
<dbReference type="Pfam" id="PF11789">
    <property type="entry name" value="zf-Nse"/>
    <property type="match status" value="1"/>
</dbReference>
<dbReference type="InterPro" id="IPR004181">
    <property type="entry name" value="Znf_MIZ"/>
</dbReference>
<evidence type="ECO:0000313" key="13">
    <source>
        <dbReference type="EMBL" id="TYJ58530.1"/>
    </source>
</evidence>
<evidence type="ECO:0000259" key="12">
    <source>
        <dbReference type="PROSITE" id="PS51044"/>
    </source>
</evidence>
<dbReference type="GO" id="GO:0000724">
    <property type="term" value="P:double-strand break repair via homologous recombination"/>
    <property type="evidence" value="ECO:0007669"/>
    <property type="project" value="InterPro"/>
</dbReference>
<evidence type="ECO:0000256" key="4">
    <source>
        <dbReference type="ARBA" id="ARBA00022679"/>
    </source>
</evidence>
<evidence type="ECO:0000256" key="8">
    <source>
        <dbReference type="ARBA" id="ARBA00022833"/>
    </source>
</evidence>
<dbReference type="EMBL" id="NIDF01000004">
    <property type="protein sequence ID" value="TYJ58530.1"/>
    <property type="molecule type" value="Genomic_DNA"/>
</dbReference>
<keyword evidence="7" id="KW-0833">Ubl conjugation pathway</keyword>
<evidence type="ECO:0000256" key="5">
    <source>
        <dbReference type="ARBA" id="ARBA00022723"/>
    </source>
</evidence>
<gene>
    <name evidence="13" type="ORF">B9479_000739</name>
</gene>
<sequence>MPATSASTSINTTRNANGHGLSSAGPSNGADEDIDMEDDEAPVGDLSDDEEGEEEDEAGWTEETFTDKPISRAGASVVRGLSDAMRDAIKRLDDVVESIKETAYILEEAVPDDPALKNVEASLFKAFDQRAVLKIKANALDELSKRLLEGREHTNIQADFENLSEPRIQEYMGKSRHAKFKKDREYADFKSELWSRSHETACPPISTFLTKGPNDEDDSDDDIDMGGQTQNYRCPITLTLYQDAVTSVKCNHTYSKEAIINLITNSQKNRSVARCPVTGCSIAISNADLKDNPAIQKRANDFSRRQQEKEDDRDDDAASVEDDSDGE</sequence>
<feature type="region of interest" description="Disordered" evidence="11">
    <location>
        <begin position="291"/>
        <end position="327"/>
    </location>
</feature>
<keyword evidence="8" id="KW-0862">Zinc</keyword>
<dbReference type="InterPro" id="IPR013083">
    <property type="entry name" value="Znf_RING/FYVE/PHD"/>
</dbReference>
<dbReference type="AlphaFoldDB" id="A0A5D3B8H0"/>
<name>A0A5D3B8H0_9TREE</name>
<feature type="compositionally biased region" description="Acidic residues" evidence="11">
    <location>
        <begin position="30"/>
        <end position="60"/>
    </location>
</feature>
<dbReference type="GO" id="GO:0005634">
    <property type="term" value="C:nucleus"/>
    <property type="evidence" value="ECO:0007669"/>
    <property type="project" value="UniProtKB-SubCell"/>
</dbReference>
<feature type="compositionally biased region" description="Acidic residues" evidence="11">
    <location>
        <begin position="215"/>
        <end position="224"/>
    </location>
</feature>
<evidence type="ECO:0000313" key="14">
    <source>
        <dbReference type="Proteomes" id="UP000322245"/>
    </source>
</evidence>
<evidence type="ECO:0000256" key="1">
    <source>
        <dbReference type="ARBA" id="ARBA00004123"/>
    </source>
</evidence>
<dbReference type="SUPFAM" id="SSF57850">
    <property type="entry name" value="RING/U-box"/>
    <property type="match status" value="1"/>
</dbReference>
<dbReference type="PANTHER" id="PTHR21330:SF1">
    <property type="entry name" value="E3 SUMO-PROTEIN LIGASE NSE2"/>
    <property type="match status" value="1"/>
</dbReference>
<dbReference type="PANTHER" id="PTHR21330">
    <property type="entry name" value="E3 SUMO-PROTEIN LIGASE NSE2"/>
    <property type="match status" value="1"/>
</dbReference>
<keyword evidence="14" id="KW-1185">Reference proteome</keyword>
<evidence type="ECO:0000256" key="10">
    <source>
        <dbReference type="PROSITE-ProRule" id="PRU00452"/>
    </source>
</evidence>
<evidence type="ECO:0000256" key="9">
    <source>
        <dbReference type="ARBA" id="ARBA00023242"/>
    </source>
</evidence>
<accession>A0A5D3B8H0</accession>
<dbReference type="PROSITE" id="PS51044">
    <property type="entry name" value="ZF_SP_RING"/>
    <property type="match status" value="1"/>
</dbReference>
<keyword evidence="4" id="KW-0808">Transferase</keyword>
<evidence type="ECO:0000256" key="11">
    <source>
        <dbReference type="SAM" id="MobiDB-lite"/>
    </source>
</evidence>
<feature type="region of interest" description="Disordered" evidence="11">
    <location>
        <begin position="1"/>
        <end position="71"/>
    </location>
</feature>
<feature type="compositionally biased region" description="Polar residues" evidence="11">
    <location>
        <begin position="1"/>
        <end position="16"/>
    </location>
</feature>
<dbReference type="GO" id="GO:0008270">
    <property type="term" value="F:zinc ion binding"/>
    <property type="evidence" value="ECO:0007669"/>
    <property type="project" value="UniProtKB-KW"/>
</dbReference>
<dbReference type="GO" id="GO:0016925">
    <property type="term" value="P:protein sumoylation"/>
    <property type="evidence" value="ECO:0007669"/>
    <property type="project" value="UniProtKB-UniPathway"/>
</dbReference>
<dbReference type="Gene3D" id="3.30.40.10">
    <property type="entry name" value="Zinc/RING finger domain, C3HC4 (zinc finger)"/>
    <property type="match status" value="1"/>
</dbReference>
<comment type="pathway">
    <text evidence="2">Protein modification; protein sumoylation.</text>
</comment>
<comment type="caution">
    <text evidence="13">The sequence shown here is derived from an EMBL/GenBank/DDBJ whole genome shotgun (WGS) entry which is preliminary data.</text>
</comment>
<evidence type="ECO:0000256" key="3">
    <source>
        <dbReference type="ARBA" id="ARBA00008212"/>
    </source>
</evidence>
<dbReference type="Proteomes" id="UP000322245">
    <property type="component" value="Unassembled WGS sequence"/>
</dbReference>
<comment type="similarity">
    <text evidence="3">Belongs to the NSE2 family.</text>
</comment>
<dbReference type="UniPathway" id="UPA00886"/>
<dbReference type="CDD" id="cd16651">
    <property type="entry name" value="SPL-RING_NSE2"/>
    <property type="match status" value="1"/>
</dbReference>